<feature type="signal peptide" evidence="11">
    <location>
        <begin position="1"/>
        <end position="33"/>
    </location>
</feature>
<keyword evidence="3" id="KW-0813">Transport</keyword>
<name>A0A840RLF0_9BURK</name>
<evidence type="ECO:0000256" key="3">
    <source>
        <dbReference type="ARBA" id="ARBA00022448"/>
    </source>
</evidence>
<organism evidence="13 14">
    <name type="scientific">Glaciimonas immobilis</name>
    <dbReference type="NCBI Taxonomy" id="728004"/>
    <lineage>
        <taxon>Bacteria</taxon>
        <taxon>Pseudomonadati</taxon>
        <taxon>Pseudomonadota</taxon>
        <taxon>Betaproteobacteria</taxon>
        <taxon>Burkholderiales</taxon>
        <taxon>Oxalobacteraceae</taxon>
        <taxon>Glaciimonas</taxon>
    </lineage>
</organism>
<evidence type="ECO:0000256" key="8">
    <source>
        <dbReference type="ARBA" id="ARBA00023114"/>
    </source>
</evidence>
<evidence type="ECO:0000256" key="9">
    <source>
        <dbReference type="ARBA" id="ARBA00023136"/>
    </source>
</evidence>
<comment type="subunit">
    <text evidence="2">Homotrimer.</text>
</comment>
<dbReference type="GO" id="GO:0009279">
    <property type="term" value="C:cell outer membrane"/>
    <property type="evidence" value="ECO:0007669"/>
    <property type="project" value="UniProtKB-SubCell"/>
</dbReference>
<dbReference type="Pfam" id="PF13609">
    <property type="entry name" value="Porin_4"/>
    <property type="match status" value="1"/>
</dbReference>
<evidence type="ECO:0000256" key="6">
    <source>
        <dbReference type="ARBA" id="ARBA00022729"/>
    </source>
</evidence>
<evidence type="ECO:0000256" key="10">
    <source>
        <dbReference type="ARBA" id="ARBA00023237"/>
    </source>
</evidence>
<keyword evidence="5" id="KW-0812">Transmembrane</keyword>
<dbReference type="PANTHER" id="PTHR34501">
    <property type="entry name" value="PROTEIN YDDL-RELATED"/>
    <property type="match status" value="1"/>
</dbReference>
<dbReference type="InterPro" id="IPR050298">
    <property type="entry name" value="Gram-neg_bact_OMP"/>
</dbReference>
<comment type="subcellular location">
    <subcellularLocation>
        <location evidence="1">Cell outer membrane</location>
        <topology evidence="1">Multi-pass membrane protein</topology>
    </subcellularLocation>
</comment>
<evidence type="ECO:0000259" key="12">
    <source>
        <dbReference type="Pfam" id="PF13609"/>
    </source>
</evidence>
<keyword evidence="6 11" id="KW-0732">Signal</keyword>
<keyword evidence="4" id="KW-1134">Transmembrane beta strand</keyword>
<evidence type="ECO:0000256" key="1">
    <source>
        <dbReference type="ARBA" id="ARBA00004571"/>
    </source>
</evidence>
<evidence type="ECO:0000256" key="4">
    <source>
        <dbReference type="ARBA" id="ARBA00022452"/>
    </source>
</evidence>
<dbReference type="RefSeq" id="WP_245182334.1">
    <property type="nucleotide sequence ID" value="NZ_JAAOZT010000006.1"/>
</dbReference>
<evidence type="ECO:0000256" key="11">
    <source>
        <dbReference type="SAM" id="SignalP"/>
    </source>
</evidence>
<dbReference type="SUPFAM" id="SSF56935">
    <property type="entry name" value="Porins"/>
    <property type="match status" value="1"/>
</dbReference>
<dbReference type="PANTHER" id="PTHR34501:SF9">
    <property type="entry name" value="MAJOR OUTER MEMBRANE PROTEIN P.IA"/>
    <property type="match status" value="1"/>
</dbReference>
<proteinExistence type="predicted"/>
<keyword evidence="10" id="KW-0998">Cell outer membrane</keyword>
<protein>
    <submittedName>
        <fullName evidence="13">Putative porin</fullName>
    </submittedName>
</protein>
<keyword evidence="9" id="KW-0472">Membrane</keyword>
<feature type="chain" id="PRO_5032660718" evidence="11">
    <location>
        <begin position="34"/>
        <end position="383"/>
    </location>
</feature>
<dbReference type="GO" id="GO:0006811">
    <property type="term" value="P:monoatomic ion transport"/>
    <property type="evidence" value="ECO:0007669"/>
    <property type="project" value="UniProtKB-KW"/>
</dbReference>
<dbReference type="Proteomes" id="UP000571084">
    <property type="component" value="Unassembled WGS sequence"/>
</dbReference>
<dbReference type="CDD" id="cd00342">
    <property type="entry name" value="gram_neg_porins"/>
    <property type="match status" value="1"/>
</dbReference>
<dbReference type="Gene3D" id="2.40.160.10">
    <property type="entry name" value="Porin"/>
    <property type="match status" value="1"/>
</dbReference>
<comment type="caution">
    <text evidence="13">The sequence shown here is derived from an EMBL/GenBank/DDBJ whole genome shotgun (WGS) entry which is preliminary data.</text>
</comment>
<keyword evidence="7" id="KW-0406">Ion transport</keyword>
<gene>
    <name evidence="13" type="ORF">HNR39_000924</name>
</gene>
<reference evidence="13 14" key="1">
    <citation type="submission" date="2020-08" db="EMBL/GenBank/DDBJ databases">
        <title>Genomic Encyclopedia of Type Strains, Phase IV (KMG-IV): sequencing the most valuable type-strain genomes for metagenomic binning, comparative biology and taxonomic classification.</title>
        <authorList>
            <person name="Goeker M."/>
        </authorList>
    </citation>
    <scope>NUCLEOTIDE SEQUENCE [LARGE SCALE GENOMIC DNA]</scope>
    <source>
        <strain evidence="13 14">DSM 23240</strain>
    </source>
</reference>
<evidence type="ECO:0000313" key="13">
    <source>
        <dbReference type="EMBL" id="MBB5199097.1"/>
    </source>
</evidence>
<feature type="domain" description="Porin" evidence="12">
    <location>
        <begin position="23"/>
        <end position="343"/>
    </location>
</feature>
<evidence type="ECO:0000256" key="7">
    <source>
        <dbReference type="ARBA" id="ARBA00023065"/>
    </source>
</evidence>
<evidence type="ECO:0000313" key="14">
    <source>
        <dbReference type="Proteomes" id="UP000571084"/>
    </source>
</evidence>
<dbReference type="InterPro" id="IPR023614">
    <property type="entry name" value="Porin_dom_sf"/>
</dbReference>
<dbReference type="EMBL" id="JACHHQ010000002">
    <property type="protein sequence ID" value="MBB5199097.1"/>
    <property type="molecule type" value="Genomic_DNA"/>
</dbReference>
<dbReference type="GO" id="GO:0046930">
    <property type="term" value="C:pore complex"/>
    <property type="evidence" value="ECO:0007669"/>
    <property type="project" value="UniProtKB-KW"/>
</dbReference>
<keyword evidence="8" id="KW-0626">Porin</keyword>
<evidence type="ECO:0000256" key="5">
    <source>
        <dbReference type="ARBA" id="ARBA00022692"/>
    </source>
</evidence>
<dbReference type="AlphaFoldDB" id="A0A840RLF0"/>
<dbReference type="InterPro" id="IPR033900">
    <property type="entry name" value="Gram_neg_porin_domain"/>
</dbReference>
<dbReference type="GO" id="GO:0015288">
    <property type="term" value="F:porin activity"/>
    <property type="evidence" value="ECO:0007669"/>
    <property type="project" value="UniProtKB-KW"/>
</dbReference>
<sequence>MLENKIIITNKKETMKKLLISLAALGCASAASAQSSVTVFGVLDADISHYSQGGVSKTIESTSGNGPSSLGFRGTEDLGGGLSANFWMEAALLNDTGAFAGSALFGRRSTISIAGNFGEVRLGRDAPPSWWNNVVFDAFGGAGPGSATNITKGGGSNGFNGTNPLAFTRVNNAIQYIWGVAPNGQTAFGNGIYGNLMYVFPENVSGTAAIGQYTGARLGYTNGPMNAAVSYAQSKGAPLPGAAGLSTTFKDFNLGGSYVVGVAKLTAHVGVNNSDVTRTKYTHWGVGASIFAGAGSIPVSYNSTKQNNAAGDGADQFAIGYVYNLSKRTVLYTAISHIRNKNNGTYTFLGGNGGGNPGLQTAFGGGRSFGSGTGTDFGIRTTF</sequence>
<accession>A0A840RLF0</accession>
<evidence type="ECO:0000256" key="2">
    <source>
        <dbReference type="ARBA" id="ARBA00011233"/>
    </source>
</evidence>
<keyword evidence="14" id="KW-1185">Reference proteome</keyword>